<dbReference type="PROSITE" id="PS50093">
    <property type="entry name" value="PKD"/>
    <property type="match status" value="1"/>
</dbReference>
<dbReference type="Proteomes" id="UP000663903">
    <property type="component" value="Chromosome"/>
</dbReference>
<keyword evidence="3" id="KW-1185">Reference proteome</keyword>
<protein>
    <recommendedName>
        <fullName evidence="1">PKD domain-containing protein</fullName>
    </recommendedName>
</protein>
<proteinExistence type="predicted"/>
<evidence type="ECO:0000259" key="1">
    <source>
        <dbReference type="PROSITE" id="PS50093"/>
    </source>
</evidence>
<dbReference type="InterPro" id="IPR008914">
    <property type="entry name" value="PEBP"/>
</dbReference>
<dbReference type="PANTHER" id="PTHR30289">
    <property type="entry name" value="UNCHARACTERIZED PROTEIN YBCL-RELATED"/>
    <property type="match status" value="1"/>
</dbReference>
<sequence>MDGSSSTDPDGDNLTYQWTLSSKPAGSNASLSSTTAAKPTLVADVAGEYVVQLIVSDGKLSSAASNVKVTATATPMAVTSTSFTNGGVIPIEYVATAKGGNNTSPALSIANVPVGTKYLAIVMDDETSPDCGTGSAACVHWGVFNLPPDHLTIAQGENLGALSGVVLGTAYNGQPGYQGPNPPSNHVYKITVYALGSGATAVPASPVPTYTRSTFEAAYGSVIVGQFTWTGRYPN</sequence>
<dbReference type="SUPFAM" id="SSF49777">
    <property type="entry name" value="PEBP-like"/>
    <property type="match status" value="1"/>
</dbReference>
<accession>A0A975H4E9</accession>
<evidence type="ECO:0000313" key="3">
    <source>
        <dbReference type="Proteomes" id="UP000663903"/>
    </source>
</evidence>
<dbReference type="AlphaFoldDB" id="A0A975H4E9"/>
<name>A0A975H4E9_9BURK</name>
<dbReference type="InterPro" id="IPR035986">
    <property type="entry name" value="PKD_dom_sf"/>
</dbReference>
<dbReference type="InterPro" id="IPR005247">
    <property type="entry name" value="YbhB_YbcL/LppC-like"/>
</dbReference>
<dbReference type="KEGG" id="otd:J1M35_07935"/>
<dbReference type="InterPro" id="IPR036610">
    <property type="entry name" value="PEBP-like_sf"/>
</dbReference>
<gene>
    <name evidence="2" type="ORF">J1M35_07935</name>
</gene>
<dbReference type="InterPro" id="IPR013783">
    <property type="entry name" value="Ig-like_fold"/>
</dbReference>
<feature type="domain" description="PKD" evidence="1">
    <location>
        <begin position="1"/>
        <end position="76"/>
    </location>
</feature>
<dbReference type="Gene3D" id="2.60.40.10">
    <property type="entry name" value="Immunoglobulins"/>
    <property type="match status" value="1"/>
</dbReference>
<reference evidence="2" key="1">
    <citation type="submission" date="2021-03" db="EMBL/GenBank/DDBJ databases">
        <title>Ottowia sp. 27C isolated from the cloaca of a Giant Asian pond turtle (Heosemys grandis).</title>
        <authorList>
            <person name="Spergser J."/>
            <person name="Busse H.-J."/>
        </authorList>
    </citation>
    <scope>NUCLEOTIDE SEQUENCE</scope>
    <source>
        <strain evidence="2">27C</strain>
    </source>
</reference>
<dbReference type="InterPro" id="IPR000601">
    <property type="entry name" value="PKD_dom"/>
</dbReference>
<dbReference type="Pfam" id="PF22352">
    <property type="entry name" value="K319L-like_PKD"/>
    <property type="match status" value="1"/>
</dbReference>
<organism evidence="2 3">
    <name type="scientific">Ottowia testudinis</name>
    <dbReference type="NCBI Taxonomy" id="2816950"/>
    <lineage>
        <taxon>Bacteria</taxon>
        <taxon>Pseudomonadati</taxon>
        <taxon>Pseudomonadota</taxon>
        <taxon>Betaproteobacteria</taxon>
        <taxon>Burkholderiales</taxon>
        <taxon>Comamonadaceae</taxon>
        <taxon>Ottowia</taxon>
    </lineage>
</organism>
<dbReference type="EMBL" id="CP071796">
    <property type="protein sequence ID" value="QTD46789.1"/>
    <property type="molecule type" value="Genomic_DNA"/>
</dbReference>
<dbReference type="SUPFAM" id="SSF49299">
    <property type="entry name" value="PKD domain"/>
    <property type="match status" value="1"/>
</dbReference>
<dbReference type="Gene3D" id="3.90.280.10">
    <property type="entry name" value="PEBP-like"/>
    <property type="match status" value="1"/>
</dbReference>
<dbReference type="CDD" id="cd00865">
    <property type="entry name" value="PEBP_bact_arch"/>
    <property type="match status" value="1"/>
</dbReference>
<evidence type="ECO:0000313" key="2">
    <source>
        <dbReference type="EMBL" id="QTD46789.1"/>
    </source>
</evidence>
<dbReference type="PANTHER" id="PTHR30289:SF1">
    <property type="entry name" value="PEBP (PHOSPHATIDYLETHANOLAMINE-BINDING PROTEIN) FAMILY PROTEIN"/>
    <property type="match status" value="1"/>
</dbReference>
<dbReference type="Pfam" id="PF01161">
    <property type="entry name" value="PBP"/>
    <property type="match status" value="1"/>
</dbReference>